<dbReference type="GO" id="GO:0008270">
    <property type="term" value="F:zinc ion binding"/>
    <property type="evidence" value="ECO:0007669"/>
    <property type="project" value="UniProtKB-KW"/>
</dbReference>
<keyword evidence="3" id="KW-0862">Zinc</keyword>
<keyword evidence="7" id="KW-1185">Reference proteome</keyword>
<evidence type="ECO:0000259" key="5">
    <source>
        <dbReference type="PROSITE" id="PS50089"/>
    </source>
</evidence>
<reference evidence="6 7" key="1">
    <citation type="submission" date="2024-04" db="EMBL/GenBank/DDBJ databases">
        <authorList>
            <person name="Waldvogel A.-M."/>
            <person name="Schoenle A."/>
        </authorList>
    </citation>
    <scope>NUCLEOTIDE SEQUENCE [LARGE SCALE GENOMIC DNA]</scope>
</reference>
<keyword evidence="2 4" id="KW-0863">Zinc-finger</keyword>
<accession>A0AAV2KXD6</accession>
<dbReference type="InterPro" id="IPR001841">
    <property type="entry name" value="Znf_RING"/>
</dbReference>
<protein>
    <recommendedName>
        <fullName evidence="5">RING-type domain-containing protein</fullName>
    </recommendedName>
</protein>
<sequence>MQGKFTLFQKNNYKGSGGISEREKVEMVTVVPFQRCWTKLRRGNKYTTVSLSEDQAAAVKAAFSCVICRDPMKDPMFASCCTTVLGCRACLDQWQDGHAHCPKCRTDDFSFHIQSVVGLDDALTALHNIIS</sequence>
<evidence type="ECO:0000313" key="7">
    <source>
        <dbReference type="Proteomes" id="UP001497482"/>
    </source>
</evidence>
<evidence type="ECO:0000256" key="3">
    <source>
        <dbReference type="ARBA" id="ARBA00022833"/>
    </source>
</evidence>
<evidence type="ECO:0000256" key="4">
    <source>
        <dbReference type="PROSITE-ProRule" id="PRU00175"/>
    </source>
</evidence>
<evidence type="ECO:0000256" key="2">
    <source>
        <dbReference type="ARBA" id="ARBA00022771"/>
    </source>
</evidence>
<dbReference type="SUPFAM" id="SSF57850">
    <property type="entry name" value="RING/U-box"/>
    <property type="match status" value="1"/>
</dbReference>
<name>A0AAV2KXD6_KNICA</name>
<dbReference type="InterPro" id="IPR013083">
    <property type="entry name" value="Znf_RING/FYVE/PHD"/>
</dbReference>
<dbReference type="EMBL" id="OZ035842">
    <property type="protein sequence ID" value="CAL1594677.1"/>
    <property type="molecule type" value="Genomic_DNA"/>
</dbReference>
<evidence type="ECO:0000313" key="6">
    <source>
        <dbReference type="EMBL" id="CAL1594677.1"/>
    </source>
</evidence>
<feature type="domain" description="RING-type" evidence="5">
    <location>
        <begin position="65"/>
        <end position="105"/>
    </location>
</feature>
<gene>
    <name evidence="6" type="ORF">KC01_LOCUS23627</name>
</gene>
<organism evidence="6 7">
    <name type="scientific">Knipowitschia caucasica</name>
    <name type="common">Caucasian dwarf goby</name>
    <name type="synonym">Pomatoschistus caucasicus</name>
    <dbReference type="NCBI Taxonomy" id="637954"/>
    <lineage>
        <taxon>Eukaryota</taxon>
        <taxon>Metazoa</taxon>
        <taxon>Chordata</taxon>
        <taxon>Craniata</taxon>
        <taxon>Vertebrata</taxon>
        <taxon>Euteleostomi</taxon>
        <taxon>Actinopterygii</taxon>
        <taxon>Neopterygii</taxon>
        <taxon>Teleostei</taxon>
        <taxon>Neoteleostei</taxon>
        <taxon>Acanthomorphata</taxon>
        <taxon>Gobiaria</taxon>
        <taxon>Gobiiformes</taxon>
        <taxon>Gobioidei</taxon>
        <taxon>Gobiidae</taxon>
        <taxon>Gobiinae</taxon>
        <taxon>Knipowitschia</taxon>
    </lineage>
</organism>
<dbReference type="AlphaFoldDB" id="A0AAV2KXD6"/>
<dbReference type="PROSITE" id="PS50089">
    <property type="entry name" value="ZF_RING_2"/>
    <property type="match status" value="1"/>
</dbReference>
<evidence type="ECO:0000256" key="1">
    <source>
        <dbReference type="ARBA" id="ARBA00022723"/>
    </source>
</evidence>
<dbReference type="Proteomes" id="UP001497482">
    <property type="component" value="Chromosome 20"/>
</dbReference>
<dbReference type="Gene3D" id="3.30.40.10">
    <property type="entry name" value="Zinc/RING finger domain, C3HC4 (zinc finger)"/>
    <property type="match status" value="1"/>
</dbReference>
<proteinExistence type="predicted"/>
<keyword evidence="1" id="KW-0479">Metal-binding</keyword>